<dbReference type="InterPro" id="IPR036710">
    <property type="entry name" value="RNA_pol_Rpb5_N_sf"/>
</dbReference>
<reference evidence="6 7" key="1">
    <citation type="submission" date="2023-01" db="EMBL/GenBank/DDBJ databases">
        <authorList>
            <person name="Kreplak J."/>
        </authorList>
    </citation>
    <scope>NUCLEOTIDE SEQUENCE [LARGE SCALE GENOMIC DNA]</scope>
</reference>
<dbReference type="Proteomes" id="UP001157006">
    <property type="component" value="Chromosome 2"/>
</dbReference>
<evidence type="ECO:0000256" key="3">
    <source>
        <dbReference type="ARBA" id="ARBA00025765"/>
    </source>
</evidence>
<dbReference type="Pfam" id="PF01191">
    <property type="entry name" value="RNA_pol_Rpb5_C"/>
    <property type="match status" value="1"/>
</dbReference>
<feature type="domain" description="RNA polymerase Rpb5 N-terminal" evidence="5">
    <location>
        <begin position="16"/>
        <end position="98"/>
    </location>
</feature>
<dbReference type="GO" id="GO:0006362">
    <property type="term" value="P:transcription elongation by RNA polymerase I"/>
    <property type="evidence" value="ECO:0007669"/>
    <property type="project" value="TreeGrafter"/>
</dbReference>
<comment type="subcellular location">
    <subcellularLocation>
        <location evidence="1">Nucleus</location>
    </subcellularLocation>
</comment>
<dbReference type="GO" id="GO:0006366">
    <property type="term" value="P:transcription by RNA polymerase II"/>
    <property type="evidence" value="ECO:0007669"/>
    <property type="project" value="TreeGrafter"/>
</dbReference>
<dbReference type="InterPro" id="IPR000783">
    <property type="entry name" value="RNA_pol_subH/Rpb5_C"/>
</dbReference>
<dbReference type="GO" id="GO:0000419">
    <property type="term" value="C:RNA polymerase V complex"/>
    <property type="evidence" value="ECO:0007669"/>
    <property type="project" value="EnsemblPlants"/>
</dbReference>
<dbReference type="InterPro" id="IPR005571">
    <property type="entry name" value="RNA_pol_Rpb5_N"/>
</dbReference>
<keyword evidence="7" id="KW-1185">Reference proteome</keyword>
<evidence type="ECO:0000256" key="2">
    <source>
        <dbReference type="ARBA" id="ARBA00023242"/>
    </source>
</evidence>
<evidence type="ECO:0000259" key="4">
    <source>
        <dbReference type="Pfam" id="PF01191"/>
    </source>
</evidence>
<keyword evidence="2" id="KW-0539">Nucleus</keyword>
<dbReference type="GO" id="GO:0055029">
    <property type="term" value="C:nuclear DNA-directed RNA polymerase complex"/>
    <property type="evidence" value="ECO:0007669"/>
    <property type="project" value="UniProtKB-ARBA"/>
</dbReference>
<dbReference type="InterPro" id="IPR014381">
    <property type="entry name" value="Arch_Rpo5/euc_Rpb5"/>
</dbReference>
<dbReference type="PANTHER" id="PTHR10535">
    <property type="entry name" value="DNA-DIRECTED RNA POLYMERASES I, II, AND III SUBUNIT RPABC1"/>
    <property type="match status" value="1"/>
</dbReference>
<dbReference type="GO" id="GO:0003677">
    <property type="term" value="F:DNA binding"/>
    <property type="evidence" value="ECO:0007669"/>
    <property type="project" value="InterPro"/>
</dbReference>
<dbReference type="PIRSF" id="PIRSF000747">
    <property type="entry name" value="RPB5"/>
    <property type="match status" value="1"/>
</dbReference>
<dbReference type="Gene3D" id="3.90.940.20">
    <property type="entry name" value="RPB5-like RNA polymerase subunit"/>
    <property type="match status" value="1"/>
</dbReference>
<comment type="similarity">
    <text evidence="3">Belongs to the archaeal Rpo5/eukaryotic RPB5 RNA polymerase subunit family.</text>
</comment>
<protein>
    <submittedName>
        <fullName evidence="6">Uncharacterized protein</fullName>
    </submittedName>
</protein>
<dbReference type="FunFam" id="3.90.940.20:FF:000001">
    <property type="entry name" value="DNA-directed RNA polymerases I, II, and III subunit RPABC1"/>
    <property type="match status" value="1"/>
</dbReference>
<feature type="domain" description="RNA polymerase subunit H/Rpb5 C-terminal" evidence="4">
    <location>
        <begin position="141"/>
        <end position="213"/>
    </location>
</feature>
<sequence>MAGECMVRLRNEGTIESIRYFECRRTLMEMLHDRGYNVSESDLTLTLPDFRSRFGQYPKPETLGVIASHRSNPSNKVQVMFGGTNEIKKKTLMEIYSQIVDKENLSRLILIVQSKMTAYARKDLEICQYKVEIIKLSDLVVNVTKHVLQPKYEILTADEKQELLKKHKVEEKQLPLMLRTDAIASYFGLEKGQVVKISHTGEMFNSLVTYRCVV</sequence>
<evidence type="ECO:0000256" key="1">
    <source>
        <dbReference type="ARBA" id="ARBA00004123"/>
    </source>
</evidence>
<dbReference type="GO" id="GO:0003899">
    <property type="term" value="F:DNA-directed RNA polymerase activity"/>
    <property type="evidence" value="ECO:0007669"/>
    <property type="project" value="InterPro"/>
</dbReference>
<dbReference type="InterPro" id="IPR035913">
    <property type="entry name" value="RPB5-like_sf"/>
</dbReference>
<evidence type="ECO:0000313" key="7">
    <source>
        <dbReference type="Proteomes" id="UP001157006"/>
    </source>
</evidence>
<accession>A0AAV0ZGT7</accession>
<organism evidence="6 7">
    <name type="scientific">Vicia faba</name>
    <name type="common">Broad bean</name>
    <name type="synonym">Faba vulgaris</name>
    <dbReference type="NCBI Taxonomy" id="3906"/>
    <lineage>
        <taxon>Eukaryota</taxon>
        <taxon>Viridiplantae</taxon>
        <taxon>Streptophyta</taxon>
        <taxon>Embryophyta</taxon>
        <taxon>Tracheophyta</taxon>
        <taxon>Spermatophyta</taxon>
        <taxon>Magnoliopsida</taxon>
        <taxon>eudicotyledons</taxon>
        <taxon>Gunneridae</taxon>
        <taxon>Pentapetalae</taxon>
        <taxon>rosids</taxon>
        <taxon>fabids</taxon>
        <taxon>Fabales</taxon>
        <taxon>Fabaceae</taxon>
        <taxon>Papilionoideae</taxon>
        <taxon>50 kb inversion clade</taxon>
        <taxon>NPAAA clade</taxon>
        <taxon>Hologalegina</taxon>
        <taxon>IRL clade</taxon>
        <taxon>Fabeae</taxon>
        <taxon>Vicia</taxon>
    </lineage>
</organism>
<name>A0AAV0ZGT7_VICFA</name>
<dbReference type="SUPFAM" id="SSF55287">
    <property type="entry name" value="RPB5-like RNA polymerase subunit"/>
    <property type="match status" value="1"/>
</dbReference>
<dbReference type="Gene3D" id="3.40.1340.10">
    <property type="entry name" value="RNA polymerase, Rpb5, N-terminal domain"/>
    <property type="match status" value="1"/>
</dbReference>
<dbReference type="Pfam" id="PF03871">
    <property type="entry name" value="RNA_pol_Rpb5_N"/>
    <property type="match status" value="1"/>
</dbReference>
<dbReference type="PANTHER" id="PTHR10535:SF12">
    <property type="entry name" value="DNA-DIRECTED RNA POLYMERASE V SUBUNIT 5C"/>
    <property type="match status" value="1"/>
</dbReference>
<evidence type="ECO:0000259" key="5">
    <source>
        <dbReference type="Pfam" id="PF03871"/>
    </source>
</evidence>
<gene>
    <name evidence="6" type="ORF">VFH_II014000</name>
</gene>
<dbReference type="SUPFAM" id="SSF53036">
    <property type="entry name" value="Eukaryotic RPB5 N-terminal domain"/>
    <property type="match status" value="1"/>
</dbReference>
<proteinExistence type="inferred from homology"/>
<dbReference type="GO" id="GO:0042797">
    <property type="term" value="P:tRNA transcription by RNA polymerase III"/>
    <property type="evidence" value="ECO:0007669"/>
    <property type="project" value="TreeGrafter"/>
</dbReference>
<dbReference type="EMBL" id="OX451737">
    <property type="protein sequence ID" value="CAI8596007.1"/>
    <property type="molecule type" value="Genomic_DNA"/>
</dbReference>
<evidence type="ECO:0000313" key="6">
    <source>
        <dbReference type="EMBL" id="CAI8596007.1"/>
    </source>
</evidence>
<dbReference type="AlphaFoldDB" id="A0AAV0ZGT7"/>